<gene>
    <name evidence="2" type="ORF">INF35_09190</name>
</gene>
<keyword evidence="1" id="KW-0812">Transmembrane</keyword>
<protein>
    <submittedName>
        <fullName evidence="2">DUF2752 domain-containing protein</fullName>
    </submittedName>
</protein>
<reference evidence="2 3" key="1">
    <citation type="submission" date="2020-10" db="EMBL/GenBank/DDBJ databases">
        <title>ChiBAC.</title>
        <authorList>
            <person name="Zenner C."/>
            <person name="Hitch T.C.A."/>
            <person name="Clavel T."/>
        </authorList>
    </citation>
    <scope>NUCLEOTIDE SEQUENCE [LARGE SCALE GENOMIC DNA]</scope>
    <source>
        <strain evidence="2 3">DSM 109015</strain>
    </source>
</reference>
<comment type="caution">
    <text evidence="2">The sequence shown here is derived from an EMBL/GenBank/DDBJ whole genome shotgun (WGS) entry which is preliminary data.</text>
</comment>
<proteinExistence type="predicted"/>
<dbReference type="EMBL" id="JADCKC010000002">
    <property type="protein sequence ID" value="MBE5037957.1"/>
    <property type="molecule type" value="Genomic_DNA"/>
</dbReference>
<evidence type="ECO:0000256" key="1">
    <source>
        <dbReference type="SAM" id="Phobius"/>
    </source>
</evidence>
<keyword evidence="1" id="KW-0472">Membrane</keyword>
<keyword evidence="1" id="KW-1133">Transmembrane helix</keyword>
<dbReference type="InterPro" id="IPR021215">
    <property type="entry name" value="DUF2752"/>
</dbReference>
<accession>A0ABR9R4B2</accession>
<keyword evidence="3" id="KW-1185">Reference proteome</keyword>
<feature type="transmembrane region" description="Helical" evidence="1">
    <location>
        <begin position="64"/>
        <end position="81"/>
    </location>
</feature>
<feature type="transmembrane region" description="Helical" evidence="1">
    <location>
        <begin position="34"/>
        <end position="52"/>
    </location>
</feature>
<evidence type="ECO:0000313" key="2">
    <source>
        <dbReference type="EMBL" id="MBE5037957.1"/>
    </source>
</evidence>
<sequence length="113" mass="12419">MGCPIRFLTGISCAGCGMTRAWLSVLSLDFQSAFYYHPLWPLVPAAAAVWLLRTRLPKKFCTAFAYATAALFLAVYLFRLLDPNNPVVTFAPETGLAARGIARLASRIHSILQ</sequence>
<dbReference type="Pfam" id="PF10825">
    <property type="entry name" value="DUF2752"/>
    <property type="match status" value="1"/>
</dbReference>
<name>A0ABR9R4B2_9FIRM</name>
<dbReference type="Proteomes" id="UP000768567">
    <property type="component" value="Unassembled WGS sequence"/>
</dbReference>
<evidence type="ECO:0000313" key="3">
    <source>
        <dbReference type="Proteomes" id="UP000768567"/>
    </source>
</evidence>
<organism evidence="2 3">
    <name type="scientific">Gemmiger gallinarum</name>
    <dbReference type="NCBI Taxonomy" id="2779354"/>
    <lineage>
        <taxon>Bacteria</taxon>
        <taxon>Bacillati</taxon>
        <taxon>Bacillota</taxon>
        <taxon>Clostridia</taxon>
        <taxon>Eubacteriales</taxon>
        <taxon>Gemmiger</taxon>
    </lineage>
</organism>